<gene>
    <name evidence="9" type="ORF">G5C51_36050</name>
</gene>
<feature type="transmembrane region" description="Helical" evidence="7">
    <location>
        <begin position="37"/>
        <end position="56"/>
    </location>
</feature>
<protein>
    <submittedName>
        <fullName evidence="9">DMT family transporter</fullName>
    </submittedName>
</protein>
<feature type="transmembrane region" description="Helical" evidence="7">
    <location>
        <begin position="102"/>
        <end position="123"/>
    </location>
</feature>
<accession>A0A6G4UD72</accession>
<comment type="subcellular location">
    <subcellularLocation>
        <location evidence="1">Membrane</location>
        <topology evidence="1">Multi-pass membrane protein</topology>
    </subcellularLocation>
</comment>
<feature type="transmembrane region" description="Helical" evidence="7">
    <location>
        <begin position="7"/>
        <end position="25"/>
    </location>
</feature>
<evidence type="ECO:0000313" key="10">
    <source>
        <dbReference type="Proteomes" id="UP000481583"/>
    </source>
</evidence>
<evidence type="ECO:0000259" key="8">
    <source>
        <dbReference type="Pfam" id="PF00892"/>
    </source>
</evidence>
<evidence type="ECO:0000256" key="3">
    <source>
        <dbReference type="ARBA" id="ARBA00022692"/>
    </source>
</evidence>
<feature type="transmembrane region" description="Helical" evidence="7">
    <location>
        <begin position="276"/>
        <end position="297"/>
    </location>
</feature>
<dbReference type="RefSeq" id="WP_165244083.1">
    <property type="nucleotide sequence ID" value="NZ_JAAKZV010000278.1"/>
</dbReference>
<dbReference type="Proteomes" id="UP000481583">
    <property type="component" value="Unassembled WGS sequence"/>
</dbReference>
<organism evidence="9 10">
    <name type="scientific">Streptomyces coryli</name>
    <dbReference type="NCBI Taxonomy" id="1128680"/>
    <lineage>
        <taxon>Bacteria</taxon>
        <taxon>Bacillati</taxon>
        <taxon>Actinomycetota</taxon>
        <taxon>Actinomycetes</taxon>
        <taxon>Kitasatosporales</taxon>
        <taxon>Streptomycetaceae</taxon>
        <taxon>Streptomyces</taxon>
    </lineage>
</organism>
<feature type="domain" description="EamA" evidence="8">
    <location>
        <begin position="179"/>
        <end position="291"/>
    </location>
</feature>
<keyword evidence="10" id="KW-1185">Reference proteome</keyword>
<feature type="transmembrane region" description="Helical" evidence="7">
    <location>
        <begin position="158"/>
        <end position="177"/>
    </location>
</feature>
<dbReference type="AlphaFoldDB" id="A0A6G4UD72"/>
<evidence type="ECO:0000256" key="7">
    <source>
        <dbReference type="SAM" id="Phobius"/>
    </source>
</evidence>
<dbReference type="InterPro" id="IPR000620">
    <property type="entry name" value="EamA_dom"/>
</dbReference>
<dbReference type="EMBL" id="JAAKZV010000278">
    <property type="protein sequence ID" value="NGN69287.1"/>
    <property type="molecule type" value="Genomic_DNA"/>
</dbReference>
<name>A0A6G4UD72_9ACTN</name>
<sequence length="341" mass="34924">MPGATAGYGIAAGLVVFWSSGFIGAELGTREAPADTLLMWRFIAATALLGGVWLLIRVLRGGHARPRITRRAFTEQAAIGTLSQGGYLGAIVWSVGLGVPTGTAALIAALQPLAAGALAGRLLGETVTRRQWTGLIIGLVGVAMVVRDDMSAAGTTPVWAYTLPFAGMAALLGASFLERRAKAPLPAFDALPIHCLTSAALFSAVALTGGRGAPPSGGAFWAAVAWVVLLSTVGGYGFYWLSLSRRGVTRTSALMYLTPPTTAVWAYAMFGDTPGPLAVAGMAVSLAGVIAATAAGGRRPRSVPVQQHPRQPQPAETGPIGSAPDPADLTSAKEPQSGTVR</sequence>
<dbReference type="InterPro" id="IPR050638">
    <property type="entry name" value="AA-Vitamin_Transporters"/>
</dbReference>
<evidence type="ECO:0000256" key="5">
    <source>
        <dbReference type="ARBA" id="ARBA00023136"/>
    </source>
</evidence>
<keyword evidence="5 7" id="KW-0472">Membrane</keyword>
<comment type="similarity">
    <text evidence="2">Belongs to the EamA transporter family.</text>
</comment>
<evidence type="ECO:0000256" key="2">
    <source>
        <dbReference type="ARBA" id="ARBA00007362"/>
    </source>
</evidence>
<proteinExistence type="inferred from homology"/>
<dbReference type="SUPFAM" id="SSF103481">
    <property type="entry name" value="Multidrug resistance efflux transporter EmrE"/>
    <property type="match status" value="2"/>
</dbReference>
<feature type="compositionally biased region" description="Low complexity" evidence="6">
    <location>
        <begin position="302"/>
        <end position="314"/>
    </location>
</feature>
<feature type="transmembrane region" description="Helical" evidence="7">
    <location>
        <begin position="130"/>
        <end position="146"/>
    </location>
</feature>
<feature type="transmembrane region" description="Helical" evidence="7">
    <location>
        <begin position="219"/>
        <end position="241"/>
    </location>
</feature>
<feature type="transmembrane region" description="Helical" evidence="7">
    <location>
        <begin position="253"/>
        <end position="270"/>
    </location>
</feature>
<feature type="domain" description="EamA" evidence="8">
    <location>
        <begin position="7"/>
        <end position="146"/>
    </location>
</feature>
<feature type="transmembrane region" description="Helical" evidence="7">
    <location>
        <begin position="189"/>
        <end position="207"/>
    </location>
</feature>
<evidence type="ECO:0000313" key="9">
    <source>
        <dbReference type="EMBL" id="NGN69287.1"/>
    </source>
</evidence>
<dbReference type="PANTHER" id="PTHR32322:SF2">
    <property type="entry name" value="EAMA DOMAIN-CONTAINING PROTEIN"/>
    <property type="match status" value="1"/>
</dbReference>
<dbReference type="PANTHER" id="PTHR32322">
    <property type="entry name" value="INNER MEMBRANE TRANSPORTER"/>
    <property type="match status" value="1"/>
</dbReference>
<evidence type="ECO:0000256" key="6">
    <source>
        <dbReference type="SAM" id="MobiDB-lite"/>
    </source>
</evidence>
<comment type="caution">
    <text evidence="9">The sequence shown here is derived from an EMBL/GenBank/DDBJ whole genome shotgun (WGS) entry which is preliminary data.</text>
</comment>
<dbReference type="GO" id="GO:0016020">
    <property type="term" value="C:membrane"/>
    <property type="evidence" value="ECO:0007669"/>
    <property type="project" value="UniProtKB-SubCell"/>
</dbReference>
<keyword evidence="4 7" id="KW-1133">Transmembrane helix</keyword>
<feature type="transmembrane region" description="Helical" evidence="7">
    <location>
        <begin position="77"/>
        <end position="96"/>
    </location>
</feature>
<dbReference type="Pfam" id="PF00892">
    <property type="entry name" value="EamA"/>
    <property type="match status" value="2"/>
</dbReference>
<keyword evidence="3 7" id="KW-0812">Transmembrane</keyword>
<feature type="region of interest" description="Disordered" evidence="6">
    <location>
        <begin position="298"/>
        <end position="341"/>
    </location>
</feature>
<reference evidence="9 10" key="1">
    <citation type="submission" date="2020-02" db="EMBL/GenBank/DDBJ databases">
        <title>Whole-genome analyses of novel actinobacteria.</title>
        <authorList>
            <person name="Sahin N."/>
        </authorList>
    </citation>
    <scope>NUCLEOTIDE SEQUENCE [LARGE SCALE GENOMIC DNA]</scope>
    <source>
        <strain evidence="9 10">A7024</strain>
    </source>
</reference>
<dbReference type="InterPro" id="IPR037185">
    <property type="entry name" value="EmrE-like"/>
</dbReference>
<evidence type="ECO:0000256" key="4">
    <source>
        <dbReference type="ARBA" id="ARBA00022989"/>
    </source>
</evidence>
<evidence type="ECO:0000256" key="1">
    <source>
        <dbReference type="ARBA" id="ARBA00004141"/>
    </source>
</evidence>